<feature type="domain" description="U1-type" evidence="8">
    <location>
        <begin position="4"/>
        <end position="38"/>
    </location>
</feature>
<dbReference type="InterPro" id="IPR003604">
    <property type="entry name" value="Matrin/U1-like-C_Znf_C2H2"/>
</dbReference>
<comment type="caution">
    <text evidence="9">The sequence shown here is derived from an EMBL/GenBank/DDBJ whole genome shotgun (WGS) entry which is preliminary data.</text>
</comment>
<evidence type="ECO:0000313" key="10">
    <source>
        <dbReference type="Proteomes" id="UP001498476"/>
    </source>
</evidence>
<dbReference type="PANTHER" id="PTHR13182:SF8">
    <property type="entry name" value="CYTOPLASMIC 60S SUBUNIT BIOGENESIS FACTOR ZNF622"/>
    <property type="match status" value="1"/>
</dbReference>
<keyword evidence="10" id="KW-1185">Reference proteome</keyword>
<dbReference type="Pfam" id="PF12756">
    <property type="entry name" value="zf-C2H2_2"/>
    <property type="match status" value="1"/>
</dbReference>
<evidence type="ECO:0000256" key="4">
    <source>
        <dbReference type="ARBA" id="ARBA00022737"/>
    </source>
</evidence>
<evidence type="ECO:0000256" key="7">
    <source>
        <dbReference type="SAM" id="MobiDB-lite"/>
    </source>
</evidence>
<feature type="region of interest" description="Disordered" evidence="7">
    <location>
        <begin position="43"/>
        <end position="81"/>
    </location>
</feature>
<keyword evidence="3" id="KW-0479">Metal-binding</keyword>
<evidence type="ECO:0000256" key="5">
    <source>
        <dbReference type="ARBA" id="ARBA00022771"/>
    </source>
</evidence>
<feature type="compositionally biased region" description="Acidic residues" evidence="7">
    <location>
        <begin position="68"/>
        <end position="81"/>
    </location>
</feature>
<keyword evidence="6" id="KW-0862">Zinc</keyword>
<evidence type="ECO:0000313" key="9">
    <source>
        <dbReference type="EMBL" id="KAK7414990.1"/>
    </source>
</evidence>
<keyword evidence="4" id="KW-0677">Repeat</keyword>
<keyword evidence="2" id="KW-0963">Cytoplasm</keyword>
<feature type="region of interest" description="Disordered" evidence="7">
    <location>
        <begin position="187"/>
        <end position="250"/>
    </location>
</feature>
<dbReference type="SMART" id="SM00451">
    <property type="entry name" value="ZnF_U1"/>
    <property type="match status" value="1"/>
</dbReference>
<feature type="compositionally biased region" description="Pro residues" evidence="7">
    <location>
        <begin position="47"/>
        <end position="57"/>
    </location>
</feature>
<dbReference type="EMBL" id="JAZAVJ010000091">
    <property type="protein sequence ID" value="KAK7414990.1"/>
    <property type="molecule type" value="Genomic_DNA"/>
</dbReference>
<evidence type="ECO:0000256" key="6">
    <source>
        <dbReference type="ARBA" id="ARBA00022833"/>
    </source>
</evidence>
<evidence type="ECO:0000259" key="8">
    <source>
        <dbReference type="SMART" id="SM00451"/>
    </source>
</evidence>
<protein>
    <recommendedName>
        <fullName evidence="8">U1-type domain-containing protein</fullName>
    </recommendedName>
</protein>
<proteinExistence type="predicted"/>
<evidence type="ECO:0000256" key="2">
    <source>
        <dbReference type="ARBA" id="ARBA00022490"/>
    </source>
</evidence>
<sequence length="324" mass="35739">MEDKSPTFCRLCDVALASPDVWRQHAKSDWHVYKLRMRVAEPGTVVTPPPSASPIPEQPADAESNTQSDDEPDNGDTEPSEALEFNPAHCIFCGAENGTFDDNLAHMSKAHSFAIPHQGNLKVDLETLVGYLHLVIHGYGECIMCAARRNTVEGIQHHMTAKGHCRFNVASGIAEFYKMPEQEYHADEESLRLPSGKLLSHRTRATGPSASRTARQPARRRLEPTTSLPLATQTHDSELVSTQDATPTPASCAQLSRLTRGDQQSLAHLPDHEVRSLLASSARAIDQSKRDETHAQLRLEKAGNTTLTAHFRADTSKRFRGPWG</sequence>
<dbReference type="SUPFAM" id="SSF57667">
    <property type="entry name" value="beta-beta-alpha zinc fingers"/>
    <property type="match status" value="2"/>
</dbReference>
<evidence type="ECO:0000256" key="3">
    <source>
        <dbReference type="ARBA" id="ARBA00022723"/>
    </source>
</evidence>
<dbReference type="InterPro" id="IPR036236">
    <property type="entry name" value="Znf_C2H2_sf"/>
</dbReference>
<organism evidence="9 10">
    <name type="scientific">Neonectria punicea</name>
    <dbReference type="NCBI Taxonomy" id="979145"/>
    <lineage>
        <taxon>Eukaryota</taxon>
        <taxon>Fungi</taxon>
        <taxon>Dikarya</taxon>
        <taxon>Ascomycota</taxon>
        <taxon>Pezizomycotina</taxon>
        <taxon>Sordariomycetes</taxon>
        <taxon>Hypocreomycetidae</taxon>
        <taxon>Hypocreales</taxon>
        <taxon>Nectriaceae</taxon>
        <taxon>Neonectria</taxon>
    </lineage>
</organism>
<accession>A0ABR1H1M4</accession>
<name>A0ABR1H1M4_9HYPO</name>
<keyword evidence="5" id="KW-0863">Zinc-finger</keyword>
<dbReference type="InterPro" id="IPR041661">
    <property type="entry name" value="ZN622/Rei1/Reh1_Znf-C2H2"/>
</dbReference>
<comment type="subcellular location">
    <subcellularLocation>
        <location evidence="1">Cytoplasm</location>
    </subcellularLocation>
</comment>
<gene>
    <name evidence="9" type="ORF">QQX98_006223</name>
</gene>
<evidence type="ECO:0000256" key="1">
    <source>
        <dbReference type="ARBA" id="ARBA00004496"/>
    </source>
</evidence>
<dbReference type="Proteomes" id="UP001498476">
    <property type="component" value="Unassembled WGS sequence"/>
</dbReference>
<dbReference type="InterPro" id="IPR040025">
    <property type="entry name" value="Znf622/Rei1/Reh1"/>
</dbReference>
<feature type="compositionally biased region" description="Polar residues" evidence="7">
    <location>
        <begin position="224"/>
        <end position="250"/>
    </location>
</feature>
<reference evidence="9 10" key="1">
    <citation type="journal article" date="2025" name="Microbiol. Resour. Announc.">
        <title>Draft genome sequences for Neonectria magnoliae and Neonectria punicea, canker pathogens of Liriodendron tulipifera and Acer saccharum in West Virginia.</title>
        <authorList>
            <person name="Petronek H.M."/>
            <person name="Kasson M.T."/>
            <person name="Metheny A.M."/>
            <person name="Stauder C.M."/>
            <person name="Lovett B."/>
            <person name="Lynch S.C."/>
            <person name="Garnas J.R."/>
            <person name="Kasson L.R."/>
            <person name="Stajich J.E."/>
        </authorList>
    </citation>
    <scope>NUCLEOTIDE SEQUENCE [LARGE SCALE GENOMIC DNA]</scope>
    <source>
        <strain evidence="9 10">NRRL 64653</strain>
    </source>
</reference>
<dbReference type="PANTHER" id="PTHR13182">
    <property type="entry name" value="ZINC FINGER PROTEIN 622"/>
    <property type="match status" value="1"/>
</dbReference>